<dbReference type="SUPFAM" id="SSF51905">
    <property type="entry name" value="FAD/NAD(P)-binding domain"/>
    <property type="match status" value="1"/>
</dbReference>
<keyword evidence="3" id="KW-0274">FAD</keyword>
<dbReference type="Gene3D" id="3.50.50.60">
    <property type="entry name" value="FAD/NAD(P)-binding domain"/>
    <property type="match status" value="1"/>
</dbReference>
<protein>
    <submittedName>
        <fullName evidence="7">L-2-hydroxyglutarate oxidase LhgO</fullName>
    </submittedName>
</protein>
<evidence type="ECO:0000313" key="7">
    <source>
        <dbReference type="EMBL" id="MBB5329980.1"/>
    </source>
</evidence>
<evidence type="ECO:0000256" key="1">
    <source>
        <dbReference type="ARBA" id="ARBA00001974"/>
    </source>
</evidence>
<comment type="similarity">
    <text evidence="5">Belongs to the L2HGDH family.</text>
</comment>
<keyword evidence="2" id="KW-0285">Flavoprotein</keyword>
<dbReference type="Pfam" id="PF01266">
    <property type="entry name" value="DAO"/>
    <property type="match status" value="1"/>
</dbReference>
<dbReference type="EMBL" id="JACHEB010000008">
    <property type="protein sequence ID" value="MBB5329980.1"/>
    <property type="molecule type" value="Genomic_DNA"/>
</dbReference>
<dbReference type="PANTHER" id="PTHR43104">
    <property type="entry name" value="L-2-HYDROXYGLUTARATE DEHYDROGENASE, MITOCHONDRIAL"/>
    <property type="match status" value="1"/>
</dbReference>
<accession>A0A9X0U5F1</accession>
<evidence type="ECO:0000256" key="4">
    <source>
        <dbReference type="ARBA" id="ARBA00023002"/>
    </source>
</evidence>
<keyword evidence="8" id="KW-1185">Reference proteome</keyword>
<keyword evidence="4" id="KW-0560">Oxidoreductase</keyword>
<sequence>MGSKNLRSALHGWLARNPFSNCFDQSEKNAIASSVDVAIIGAGIVGLATGLELTSRFPGITLAVLEKEPIVAGHQTSHNSGVIHSGIYYKPGSLKAKLCVEGGEALQRFCQENAVPYEICGKVIVATTESELPRLDELYRRGSENGLKGLRMLTASEIIEFEPYAAGVRGIHVPTTGIVDYAKVAEKYGELITSRGGEIHLSHEVTALKRLSGISVIETTQGVIEAKLVINCAGLQSDRVSRMVQAKLDLTIVPFRGEYYEMTPDKHHFLRGLLYPVPDPRFPFLGVHFTRRIGGGIEAGPNAVLAMKREGYLKTSFDLTDVSEYARFGGFWIMVANHWRTSLGEYRRSWSKAAFVRSLQRLMPKLEEADLHVGPSGVRAQALSSSGKLIDDFYFADTDGMVHVCNVPSPAATASLAIGKYIVDRVVRHHGTNLSTPQRSLNI</sequence>
<gene>
    <name evidence="7" type="ORF">HDF14_003609</name>
</gene>
<reference evidence="7 8" key="1">
    <citation type="submission" date="2020-08" db="EMBL/GenBank/DDBJ databases">
        <title>Genomic Encyclopedia of Type Strains, Phase IV (KMG-V): Genome sequencing to study the core and pangenomes of soil and plant-associated prokaryotes.</title>
        <authorList>
            <person name="Whitman W."/>
        </authorList>
    </citation>
    <scope>NUCLEOTIDE SEQUENCE [LARGE SCALE GENOMIC DNA]</scope>
    <source>
        <strain evidence="7 8">X5P2</strain>
    </source>
</reference>
<dbReference type="GO" id="GO:0005737">
    <property type="term" value="C:cytoplasm"/>
    <property type="evidence" value="ECO:0007669"/>
    <property type="project" value="TreeGrafter"/>
</dbReference>
<dbReference type="InterPro" id="IPR006076">
    <property type="entry name" value="FAD-dep_OxRdtase"/>
</dbReference>
<dbReference type="RefSeq" id="WP_260698343.1">
    <property type="nucleotide sequence ID" value="NZ_JACHEB010000008.1"/>
</dbReference>
<dbReference type="Gene3D" id="3.30.9.10">
    <property type="entry name" value="D-Amino Acid Oxidase, subunit A, domain 2"/>
    <property type="match status" value="1"/>
</dbReference>
<evidence type="ECO:0000313" key="8">
    <source>
        <dbReference type="Proteomes" id="UP000535182"/>
    </source>
</evidence>
<evidence type="ECO:0000259" key="6">
    <source>
        <dbReference type="Pfam" id="PF01266"/>
    </source>
</evidence>
<dbReference type="Proteomes" id="UP000535182">
    <property type="component" value="Unassembled WGS sequence"/>
</dbReference>
<feature type="domain" description="FAD dependent oxidoreductase" evidence="6">
    <location>
        <begin position="36"/>
        <end position="425"/>
    </location>
</feature>
<dbReference type="InterPro" id="IPR036188">
    <property type="entry name" value="FAD/NAD-bd_sf"/>
</dbReference>
<comment type="caution">
    <text evidence="7">The sequence shown here is derived from an EMBL/GenBank/DDBJ whole genome shotgun (WGS) entry which is preliminary data.</text>
</comment>
<proteinExistence type="inferred from homology"/>
<dbReference type="PANTHER" id="PTHR43104:SF2">
    <property type="entry name" value="L-2-HYDROXYGLUTARATE DEHYDROGENASE, MITOCHONDRIAL"/>
    <property type="match status" value="1"/>
</dbReference>
<name>A0A9X0U5F1_9BACT</name>
<dbReference type="AlphaFoldDB" id="A0A9X0U5F1"/>
<dbReference type="GO" id="GO:0047545">
    <property type="term" value="F:(S)-2-hydroxyglutarate dehydrogenase activity"/>
    <property type="evidence" value="ECO:0007669"/>
    <property type="project" value="TreeGrafter"/>
</dbReference>
<comment type="cofactor">
    <cofactor evidence="1">
        <name>FAD</name>
        <dbReference type="ChEBI" id="CHEBI:57692"/>
    </cofactor>
</comment>
<organism evidence="7 8">
    <name type="scientific">Tunturiibacter gelidiferens</name>
    <dbReference type="NCBI Taxonomy" id="3069689"/>
    <lineage>
        <taxon>Bacteria</taxon>
        <taxon>Pseudomonadati</taxon>
        <taxon>Acidobacteriota</taxon>
        <taxon>Terriglobia</taxon>
        <taxon>Terriglobales</taxon>
        <taxon>Acidobacteriaceae</taxon>
        <taxon>Tunturiibacter</taxon>
    </lineage>
</organism>
<dbReference type="NCBIfam" id="NF008726">
    <property type="entry name" value="PRK11728.1"/>
    <property type="match status" value="1"/>
</dbReference>
<evidence type="ECO:0000256" key="5">
    <source>
        <dbReference type="ARBA" id="ARBA00037941"/>
    </source>
</evidence>
<evidence type="ECO:0000256" key="2">
    <source>
        <dbReference type="ARBA" id="ARBA00022630"/>
    </source>
</evidence>
<evidence type="ECO:0000256" key="3">
    <source>
        <dbReference type="ARBA" id="ARBA00022827"/>
    </source>
</evidence>